<evidence type="ECO:0000313" key="2">
    <source>
        <dbReference type="Proteomes" id="UP000050417"/>
    </source>
</evidence>
<proteinExistence type="predicted"/>
<gene>
    <name evidence="1" type="ORF">ADN00_12045</name>
</gene>
<dbReference type="SUPFAM" id="SSF53448">
    <property type="entry name" value="Nucleotide-diphospho-sugar transferases"/>
    <property type="match status" value="1"/>
</dbReference>
<dbReference type="Proteomes" id="UP000050417">
    <property type="component" value="Unassembled WGS sequence"/>
</dbReference>
<dbReference type="OrthoDB" id="9815559at2"/>
<name>A0A0P6Y371_9CHLR</name>
<dbReference type="AlphaFoldDB" id="A0A0P6Y371"/>
<dbReference type="Gene3D" id="3.90.550.10">
    <property type="entry name" value="Spore Coat Polysaccharide Biosynthesis Protein SpsA, Chain A"/>
    <property type="match status" value="1"/>
</dbReference>
<organism evidence="1 2">
    <name type="scientific">Ornatilinea apprima</name>
    <dbReference type="NCBI Taxonomy" id="1134406"/>
    <lineage>
        <taxon>Bacteria</taxon>
        <taxon>Bacillati</taxon>
        <taxon>Chloroflexota</taxon>
        <taxon>Anaerolineae</taxon>
        <taxon>Anaerolineales</taxon>
        <taxon>Anaerolineaceae</taxon>
        <taxon>Ornatilinea</taxon>
    </lineage>
</organism>
<dbReference type="InterPro" id="IPR003329">
    <property type="entry name" value="Cytidylyl_trans"/>
</dbReference>
<dbReference type="GO" id="GO:0005829">
    <property type="term" value="C:cytosol"/>
    <property type="evidence" value="ECO:0007669"/>
    <property type="project" value="TreeGrafter"/>
</dbReference>
<protein>
    <recommendedName>
        <fullName evidence="3">Acylneuraminate cytidylyltransferase</fullName>
    </recommendedName>
</protein>
<dbReference type="EMBL" id="LGCL01000026">
    <property type="protein sequence ID" value="KPL76071.1"/>
    <property type="molecule type" value="Genomic_DNA"/>
</dbReference>
<keyword evidence="2" id="KW-1185">Reference proteome</keyword>
<dbReference type="STRING" id="1134406.ADN00_12045"/>
<accession>A0A0P6Y371</accession>
<evidence type="ECO:0008006" key="3">
    <source>
        <dbReference type="Google" id="ProtNLM"/>
    </source>
</evidence>
<reference evidence="1 2" key="1">
    <citation type="submission" date="2015-07" db="EMBL/GenBank/DDBJ databases">
        <title>Genome sequence of Ornatilinea apprima DSM 23815.</title>
        <authorList>
            <person name="Hemp J."/>
            <person name="Ward L.M."/>
            <person name="Pace L.A."/>
            <person name="Fischer W.W."/>
        </authorList>
    </citation>
    <scope>NUCLEOTIDE SEQUENCE [LARGE SCALE GENOMIC DNA]</scope>
    <source>
        <strain evidence="1 2">P3M-1</strain>
    </source>
</reference>
<dbReference type="RefSeq" id="WP_075063264.1">
    <property type="nucleotide sequence ID" value="NZ_LGCL01000026.1"/>
</dbReference>
<dbReference type="PANTHER" id="PTHR42866">
    <property type="entry name" value="3-DEOXY-MANNO-OCTULOSONATE CYTIDYLYLTRANSFERASE"/>
    <property type="match status" value="1"/>
</dbReference>
<dbReference type="InterPro" id="IPR029044">
    <property type="entry name" value="Nucleotide-diphossugar_trans"/>
</dbReference>
<comment type="caution">
    <text evidence="1">The sequence shown here is derived from an EMBL/GenBank/DDBJ whole genome shotgun (WGS) entry which is preliminary data.</text>
</comment>
<dbReference type="PANTHER" id="PTHR42866:SF1">
    <property type="entry name" value="SPORE COAT POLYSACCHARIDE BIOSYNTHESIS PROTEIN SPSF"/>
    <property type="match status" value="1"/>
</dbReference>
<dbReference type="CDD" id="cd02518">
    <property type="entry name" value="GT2_SpsF"/>
    <property type="match status" value="1"/>
</dbReference>
<sequence>MKIVAIIQARMSSSRLPGKVLKEISGKPMLQHVVERVRRSQIVDEVLVATTIEASDDPLADYCQQNGIAVFRGPLQDVLDRFYQAAKSCGADVVVRITADCPVIDPQLIDDLVRQFLAAKVDFAANRLPPPWKRTYPIGLDTEVCTFSALERAWNEADQPYQREHVMPYLYEQEGRFEVLVVNYASDLGSQRWTVDTPEDLEFIQRVFESFGGRNDFGWMDVWKLVVEHPELSEINAGVRHKVFNESEQKADQARQG</sequence>
<dbReference type="Pfam" id="PF02348">
    <property type="entry name" value="CTP_transf_3"/>
    <property type="match status" value="1"/>
</dbReference>
<evidence type="ECO:0000313" key="1">
    <source>
        <dbReference type="EMBL" id="KPL76071.1"/>
    </source>
</evidence>